<dbReference type="OMA" id="ELCHTCH"/>
<comment type="similarity">
    <text evidence="3">Belongs to the secreted LysM effector family.</text>
</comment>
<proteinExistence type="inferred from homology"/>
<dbReference type="PANTHER" id="PTHR34997">
    <property type="entry name" value="AM15"/>
    <property type="match status" value="1"/>
</dbReference>
<dbReference type="InParanoid" id="W3WR68"/>
<evidence type="ECO:0000256" key="3">
    <source>
        <dbReference type="ARBA" id="ARBA00044955"/>
    </source>
</evidence>
<evidence type="ECO:0000313" key="6">
    <source>
        <dbReference type="EMBL" id="ETS75311.1"/>
    </source>
</evidence>
<dbReference type="STRING" id="1229662.W3WR68"/>
<evidence type="ECO:0000256" key="4">
    <source>
        <dbReference type="SAM" id="SignalP"/>
    </source>
</evidence>
<dbReference type="EMBL" id="KI912118">
    <property type="protein sequence ID" value="ETS75311.1"/>
    <property type="molecule type" value="Genomic_DNA"/>
</dbReference>
<protein>
    <recommendedName>
        <fullName evidence="5">LysM domain-containing protein</fullName>
    </recommendedName>
</protein>
<dbReference type="PROSITE" id="PS51782">
    <property type="entry name" value="LYSM"/>
    <property type="match status" value="2"/>
</dbReference>
<evidence type="ECO:0000256" key="1">
    <source>
        <dbReference type="ARBA" id="ARBA00022669"/>
    </source>
</evidence>
<dbReference type="InterPro" id="IPR052210">
    <property type="entry name" value="LysM1-like"/>
</dbReference>
<feature type="domain" description="LysM" evidence="5">
    <location>
        <begin position="366"/>
        <end position="414"/>
    </location>
</feature>
<gene>
    <name evidence="6" type="ORF">PFICI_12255</name>
</gene>
<organism evidence="6 7">
    <name type="scientific">Pestalotiopsis fici (strain W106-1 / CGMCC3.15140)</name>
    <dbReference type="NCBI Taxonomy" id="1229662"/>
    <lineage>
        <taxon>Eukaryota</taxon>
        <taxon>Fungi</taxon>
        <taxon>Dikarya</taxon>
        <taxon>Ascomycota</taxon>
        <taxon>Pezizomycotina</taxon>
        <taxon>Sordariomycetes</taxon>
        <taxon>Xylariomycetidae</taxon>
        <taxon>Amphisphaeriales</taxon>
        <taxon>Sporocadaceae</taxon>
        <taxon>Pestalotiopsis</taxon>
    </lineage>
</organism>
<feature type="domain" description="LysM" evidence="5">
    <location>
        <begin position="216"/>
        <end position="262"/>
    </location>
</feature>
<keyword evidence="4" id="KW-0732">Signal</keyword>
<dbReference type="Proteomes" id="UP000030651">
    <property type="component" value="Unassembled WGS sequence"/>
</dbReference>
<accession>W3WR68</accession>
<keyword evidence="1" id="KW-0147">Chitin-binding</keyword>
<dbReference type="SMART" id="SM00257">
    <property type="entry name" value="LysM"/>
    <property type="match status" value="3"/>
</dbReference>
<evidence type="ECO:0000256" key="2">
    <source>
        <dbReference type="ARBA" id="ARBA00023026"/>
    </source>
</evidence>
<dbReference type="KEGG" id="pfy:PFICI_12255"/>
<name>W3WR68_PESFW</name>
<reference evidence="7" key="1">
    <citation type="journal article" date="2015" name="BMC Genomics">
        <title>Genomic and transcriptomic analysis of the endophytic fungus Pestalotiopsis fici reveals its lifestyle and high potential for synthesis of natural products.</title>
        <authorList>
            <person name="Wang X."/>
            <person name="Zhang X."/>
            <person name="Liu L."/>
            <person name="Xiang M."/>
            <person name="Wang W."/>
            <person name="Sun X."/>
            <person name="Che Y."/>
            <person name="Guo L."/>
            <person name="Liu G."/>
            <person name="Guo L."/>
            <person name="Wang C."/>
            <person name="Yin W.B."/>
            <person name="Stadler M."/>
            <person name="Zhang X."/>
            <person name="Liu X."/>
        </authorList>
    </citation>
    <scope>NUCLEOTIDE SEQUENCE [LARGE SCALE GENOMIC DNA]</scope>
    <source>
        <strain evidence="7">W106-1 / CGMCC3.15140</strain>
    </source>
</reference>
<keyword evidence="7" id="KW-1185">Reference proteome</keyword>
<evidence type="ECO:0000313" key="7">
    <source>
        <dbReference type="Proteomes" id="UP000030651"/>
    </source>
</evidence>
<evidence type="ECO:0000259" key="5">
    <source>
        <dbReference type="PROSITE" id="PS51782"/>
    </source>
</evidence>
<dbReference type="AlphaFoldDB" id="W3WR68"/>
<dbReference type="GO" id="GO:0008061">
    <property type="term" value="F:chitin binding"/>
    <property type="evidence" value="ECO:0007669"/>
    <property type="project" value="UniProtKB-KW"/>
</dbReference>
<sequence length="438" mass="47191">MYLSFASVQAAALLLGVQAVFAQESFILYNATKLDITLGTECVDALSAAISCNSYVRTFLQLGWRGSLGDVAFTDSVCSGACSASLKGWFGDVTNRCQGKQLDKSAPNRLGGYLWAGFNETCVKDPRTKQYCNDIIANFSTVPDYKHMPRTELCHTCHIRRLALMQSSQYSIYNDYYKEVLQYVYATCGGSGPTNIPPPLTEVPTETPLYCVTGKHYTTTRKGETCESIANATSVSSAALYMGNQALIPDCRDINSGVNVCLPLTCQTYYVRPSDTCVSIETALELEFGQVRNFNQWINFDCSNLQVAAEFWGRSICVSPQGGTFTGTVPAPAPTTAPLGDGYTRNAVEPPAKKTVASGTTMNCGKWHVVASGDTCSAICIQEGIEAGLFRLVNPSLSTEACTASLKPDSALCVGPTYSWNLTVPATTTMSLDSGVFL</sequence>
<dbReference type="RefSeq" id="XP_007839027.1">
    <property type="nucleotide sequence ID" value="XM_007840836.1"/>
</dbReference>
<dbReference type="GeneID" id="19277268"/>
<dbReference type="Pfam" id="PF01476">
    <property type="entry name" value="LysM"/>
    <property type="match status" value="2"/>
</dbReference>
<dbReference type="InterPro" id="IPR018392">
    <property type="entry name" value="LysM"/>
</dbReference>
<dbReference type="CDD" id="cd00118">
    <property type="entry name" value="LysM"/>
    <property type="match status" value="2"/>
</dbReference>
<feature type="signal peptide" evidence="4">
    <location>
        <begin position="1"/>
        <end position="22"/>
    </location>
</feature>
<keyword evidence="2" id="KW-0843">Virulence</keyword>
<dbReference type="eggNOG" id="ENOG502SJJE">
    <property type="taxonomic scope" value="Eukaryota"/>
</dbReference>
<dbReference type="InterPro" id="IPR036779">
    <property type="entry name" value="LysM_dom_sf"/>
</dbReference>
<dbReference type="HOGENOM" id="CLU_010591_5_3_1"/>
<dbReference type="OrthoDB" id="5985073at2759"/>
<dbReference type="PANTHER" id="PTHR34997:SF16">
    <property type="entry name" value="LYSM DOMAIN-CONTAINING PROTEIN"/>
    <property type="match status" value="1"/>
</dbReference>
<feature type="chain" id="PRO_5004834969" description="LysM domain-containing protein" evidence="4">
    <location>
        <begin position="23"/>
        <end position="438"/>
    </location>
</feature>
<dbReference type="Gene3D" id="3.10.350.10">
    <property type="entry name" value="LysM domain"/>
    <property type="match status" value="3"/>
</dbReference>